<dbReference type="AlphaFoldDB" id="A0A368FJQ3"/>
<feature type="region of interest" description="Disordered" evidence="1">
    <location>
        <begin position="268"/>
        <end position="310"/>
    </location>
</feature>
<evidence type="ECO:0000313" key="3">
    <source>
        <dbReference type="EMBL" id="RCN31219.1"/>
    </source>
</evidence>
<accession>A0A368FJQ3</accession>
<proteinExistence type="predicted"/>
<protein>
    <submittedName>
        <fullName evidence="3">Uncharacterized protein</fullName>
    </submittedName>
</protein>
<reference evidence="3 4" key="1">
    <citation type="submission" date="2014-10" db="EMBL/GenBank/DDBJ databases">
        <title>Draft genome of the hookworm Ancylostoma caninum.</title>
        <authorList>
            <person name="Mitreva M."/>
        </authorList>
    </citation>
    <scope>NUCLEOTIDE SEQUENCE [LARGE SCALE GENOMIC DNA]</scope>
    <source>
        <strain evidence="3 4">Baltimore</strain>
    </source>
</reference>
<feature type="chain" id="PRO_5017034950" evidence="2">
    <location>
        <begin position="20"/>
        <end position="508"/>
    </location>
</feature>
<feature type="signal peptide" evidence="2">
    <location>
        <begin position="1"/>
        <end position="19"/>
    </location>
</feature>
<keyword evidence="2" id="KW-0732">Signal</keyword>
<feature type="region of interest" description="Disordered" evidence="1">
    <location>
        <begin position="49"/>
        <end position="124"/>
    </location>
</feature>
<dbReference type="Proteomes" id="UP000252519">
    <property type="component" value="Unassembled WGS sequence"/>
</dbReference>
<feature type="compositionally biased region" description="Polar residues" evidence="1">
    <location>
        <begin position="108"/>
        <end position="118"/>
    </location>
</feature>
<evidence type="ECO:0000256" key="2">
    <source>
        <dbReference type="SAM" id="SignalP"/>
    </source>
</evidence>
<gene>
    <name evidence="3" type="ORF">ANCCAN_23002</name>
</gene>
<evidence type="ECO:0000313" key="4">
    <source>
        <dbReference type="Proteomes" id="UP000252519"/>
    </source>
</evidence>
<name>A0A368FJQ3_ANCCA</name>
<feature type="compositionally biased region" description="Basic and acidic residues" evidence="1">
    <location>
        <begin position="49"/>
        <end position="97"/>
    </location>
</feature>
<feature type="compositionally biased region" description="Basic and acidic residues" evidence="1">
    <location>
        <begin position="286"/>
        <end position="297"/>
    </location>
</feature>
<dbReference type="EMBL" id="JOJR01001354">
    <property type="protein sequence ID" value="RCN31219.1"/>
    <property type="molecule type" value="Genomic_DNA"/>
</dbReference>
<feature type="region of interest" description="Disordered" evidence="1">
    <location>
        <begin position="407"/>
        <end position="429"/>
    </location>
</feature>
<feature type="compositionally biased region" description="Acidic residues" evidence="1">
    <location>
        <begin position="298"/>
        <end position="307"/>
    </location>
</feature>
<sequence length="508" mass="59300">MKVAVAVLLLSCCCFNAKSIKKEPLGSYRTASVVDDISREAKRYKRYGSERRSEYGDDRADHYLDGILDQENRRNIRSEMGRTRDSGDHDSTDDNTKSGRINRLKQLNRGSKPSSSNADYTDYADYNPYYYQDKTEDLADEFYEDEGMPDYTDYADYNPYYYQDKTEDLADEFYEDEGMPDYTDYDADYPLDRNRDQVDRYSSSTKNKKRFDHRDYYAGKVRKMIKRILKSETGRSRDYPDYDATDDSRTSSFIKKLMHPLIRNSRRGFIRNSDSEEEEREEYDGQEERDSAYPDYRDDSDDEEDDDGSQHLTDRIKSVGIAHLMLSKLKMNKEEVESLLSKLKPNFWREMFSKLKMNKEEVESLLSKLKPNFWRELKRNKEKVESVLSNLKSNIWRRLRNRRDANNASNDTVDTVGGRDKVGQLGGAKRKNDLSGIPMCSSFHMAFLGRKEKEGCAGSVAFANVVCSDYFQCSLNRKRPGSECRAKICEKYKATPKKDCFKNLFICD</sequence>
<keyword evidence="4" id="KW-1185">Reference proteome</keyword>
<organism evidence="3 4">
    <name type="scientific">Ancylostoma caninum</name>
    <name type="common">Dog hookworm</name>
    <dbReference type="NCBI Taxonomy" id="29170"/>
    <lineage>
        <taxon>Eukaryota</taxon>
        <taxon>Metazoa</taxon>
        <taxon>Ecdysozoa</taxon>
        <taxon>Nematoda</taxon>
        <taxon>Chromadorea</taxon>
        <taxon>Rhabditida</taxon>
        <taxon>Rhabditina</taxon>
        <taxon>Rhabditomorpha</taxon>
        <taxon>Strongyloidea</taxon>
        <taxon>Ancylostomatidae</taxon>
        <taxon>Ancylostomatinae</taxon>
        <taxon>Ancylostoma</taxon>
    </lineage>
</organism>
<comment type="caution">
    <text evidence="3">The sequence shown here is derived from an EMBL/GenBank/DDBJ whole genome shotgun (WGS) entry which is preliminary data.</text>
</comment>
<feature type="compositionally biased region" description="Acidic residues" evidence="1">
    <location>
        <begin position="275"/>
        <end position="285"/>
    </location>
</feature>
<evidence type="ECO:0000256" key="1">
    <source>
        <dbReference type="SAM" id="MobiDB-lite"/>
    </source>
</evidence>